<keyword evidence="1 9" id="KW-0732">Signal</keyword>
<dbReference type="FunCoup" id="A0A6P8PJE5">
    <property type="interactions" value="645"/>
</dbReference>
<dbReference type="SUPFAM" id="SSF51445">
    <property type="entry name" value="(Trans)glycosidases"/>
    <property type="match status" value="1"/>
</dbReference>
<protein>
    <recommendedName>
        <fullName evidence="8">Alpha-N-acetylglucosaminidase</fullName>
        <ecNumber evidence="7">3.2.1.50</ecNumber>
    </recommendedName>
</protein>
<dbReference type="Pfam" id="PF12972">
    <property type="entry name" value="NAGLU_C"/>
    <property type="match status" value="1"/>
</dbReference>
<dbReference type="InterPro" id="IPR024732">
    <property type="entry name" value="NAGLU_C"/>
</dbReference>
<evidence type="ECO:0000256" key="4">
    <source>
        <dbReference type="ARBA" id="ARBA00023295"/>
    </source>
</evidence>
<keyword evidence="2" id="KW-0378">Hydrolase</keyword>
<comment type="catalytic activity">
    <reaction evidence="5">
        <text>Hydrolysis of terminal non-reducing N-acetyl-D-glucosamine residues in N-acetyl-alpha-D-glucosaminides.</text>
        <dbReference type="EC" id="3.2.1.50"/>
    </reaction>
</comment>
<evidence type="ECO:0000256" key="6">
    <source>
        <dbReference type="ARBA" id="ARBA00060996"/>
    </source>
</evidence>
<dbReference type="EC" id="3.2.1.50" evidence="7"/>
<comment type="similarity">
    <text evidence="6">Belongs to the glycosyl hydrolase 89 family.</text>
</comment>
<name>A0A6P8PJE5_GEOSA</name>
<dbReference type="InterPro" id="IPR024733">
    <property type="entry name" value="NAGLU_tim-barrel"/>
</dbReference>
<dbReference type="RefSeq" id="XP_033774828.1">
    <property type="nucleotide sequence ID" value="XM_033918937.1"/>
</dbReference>
<dbReference type="InterPro" id="IPR017853">
    <property type="entry name" value="GH"/>
</dbReference>
<gene>
    <name evidence="14" type="primary">NAGLU</name>
</gene>
<dbReference type="InterPro" id="IPR024240">
    <property type="entry name" value="NAGLU_N"/>
</dbReference>
<dbReference type="CTD" id="4669"/>
<keyword evidence="13" id="KW-1185">Reference proteome</keyword>
<evidence type="ECO:0000256" key="9">
    <source>
        <dbReference type="SAM" id="SignalP"/>
    </source>
</evidence>
<feature type="domain" description="Alpha-N-acetylglucosaminidase N-terminal" evidence="11">
    <location>
        <begin position="40"/>
        <end position="125"/>
    </location>
</feature>
<dbReference type="KEGG" id="gsh:117347693"/>
<dbReference type="Gene3D" id="3.20.20.80">
    <property type="entry name" value="Glycosidases"/>
    <property type="match status" value="1"/>
</dbReference>
<dbReference type="Pfam" id="PF05089">
    <property type="entry name" value="NAGLU"/>
    <property type="match status" value="1"/>
</dbReference>
<feature type="domain" description="Alpha-N-acetylglucosaminidase tim-barrel" evidence="10">
    <location>
        <begin position="139"/>
        <end position="473"/>
    </location>
</feature>
<dbReference type="FunFam" id="3.20.20.80:FF:000107">
    <property type="entry name" value="Alpha-N-acetylglucosaminidase family"/>
    <property type="match status" value="1"/>
</dbReference>
<dbReference type="PANTHER" id="PTHR12872">
    <property type="entry name" value="ALPHA-N-ACETYLGLUCOSAMINIDASE"/>
    <property type="match status" value="1"/>
</dbReference>
<sequence>MKSASQPLALLSCLLLVEVGLGFPTLAHLKPQASDELQTQAVRELLRRLIGARAGDFWLSVNSSVAGKDGLDTYQLASGEGGKVLVTGSTGVAAATGLYSYLKSHCGCHISWSGMQLQLPSPLPAVREVIRVTTPNRFRYYQNVCTASYSFVWWDWDRWEKEIDWMALSGINLPLAFVGQEVIWQRVYLMLGLNKSEIDDYFTGPAFLAWGRMGNIHSWAGPLPVSWHLKQLYLQYRILGRMRSLGMIPVLPAFAGHVPGALLRVFPEMNVTKLGGWAGFDCTYSCSYVLDPEDAMFQVIGALFMKELTREFGTNHIYNADTFNEMCPSSSDPTYLSGISAAIYKSMTAVDPDAIWLLQGWIFVNSPSFWKPTQTRALLHGAPLGKIIVLDLFAETMPVYLQTDSFYGQPFIWCMLHNFGGNHGMFGSVESINRGPFDAMSFPNSTMVGTGLAPEGIEQNDMIYELMNEIGWSRKPVNLSQWISWYTVRRYGSQNAQTLAAWQLLLRSVYNCTIQWKDHNQSPLVHRPSLKMKTNVWYNRSDLFEAWQLLQNASAELSKSKTFLYDLVDVTREVVQQLVALYYLDIKQAYENQSLPDLLTSGGVLVYDLIPEMDALLSSQTQFLLGRWLEEARTVATSEQEASLYEMNARNQLTLWGPMGNILDYANKEFGGLVSDYYGMRWNLFVTSLVECLNTGKPFHQDKFNQLVFQVERGFIYNQKQYPVNPVGDTVQIVKRIFLKYYPQTKKLHKNANNN</sequence>
<reference evidence="14" key="1">
    <citation type="submission" date="2025-08" db="UniProtKB">
        <authorList>
            <consortium name="RefSeq"/>
        </authorList>
    </citation>
    <scope>IDENTIFICATION</scope>
</reference>
<evidence type="ECO:0000256" key="1">
    <source>
        <dbReference type="ARBA" id="ARBA00022729"/>
    </source>
</evidence>
<dbReference type="InterPro" id="IPR029018">
    <property type="entry name" value="Hex-like_dom2"/>
</dbReference>
<dbReference type="OrthoDB" id="64736at2759"/>
<dbReference type="InParanoid" id="A0A6P8PJE5"/>
<keyword evidence="3" id="KW-0325">Glycoprotein</keyword>
<evidence type="ECO:0000256" key="8">
    <source>
        <dbReference type="ARBA" id="ARBA00072202"/>
    </source>
</evidence>
<evidence type="ECO:0000259" key="11">
    <source>
        <dbReference type="Pfam" id="PF12971"/>
    </source>
</evidence>
<keyword evidence="4" id="KW-0326">Glycosidase</keyword>
<dbReference type="GeneID" id="117347693"/>
<evidence type="ECO:0000256" key="2">
    <source>
        <dbReference type="ARBA" id="ARBA00022801"/>
    </source>
</evidence>
<evidence type="ECO:0000256" key="3">
    <source>
        <dbReference type="ARBA" id="ARBA00023180"/>
    </source>
</evidence>
<proteinExistence type="inferred from homology"/>
<dbReference type="Proteomes" id="UP000515159">
    <property type="component" value="Chromosome 13"/>
</dbReference>
<dbReference type="GO" id="GO:0048731">
    <property type="term" value="P:system development"/>
    <property type="evidence" value="ECO:0007669"/>
    <property type="project" value="UniProtKB-ARBA"/>
</dbReference>
<dbReference type="InterPro" id="IPR007781">
    <property type="entry name" value="NAGLU"/>
</dbReference>
<organism evidence="13 14">
    <name type="scientific">Geotrypetes seraphini</name>
    <name type="common">Gaboon caecilian</name>
    <name type="synonym">Caecilia seraphini</name>
    <dbReference type="NCBI Taxonomy" id="260995"/>
    <lineage>
        <taxon>Eukaryota</taxon>
        <taxon>Metazoa</taxon>
        <taxon>Chordata</taxon>
        <taxon>Craniata</taxon>
        <taxon>Vertebrata</taxon>
        <taxon>Euteleostomi</taxon>
        <taxon>Amphibia</taxon>
        <taxon>Gymnophiona</taxon>
        <taxon>Geotrypetes</taxon>
    </lineage>
</organism>
<dbReference type="Pfam" id="PF12971">
    <property type="entry name" value="NAGLU_N"/>
    <property type="match status" value="1"/>
</dbReference>
<feature type="chain" id="PRO_5028056488" description="Alpha-N-acetylglucosaminidase" evidence="9">
    <location>
        <begin position="23"/>
        <end position="755"/>
    </location>
</feature>
<feature type="signal peptide" evidence="9">
    <location>
        <begin position="1"/>
        <end position="22"/>
    </location>
</feature>
<evidence type="ECO:0000313" key="13">
    <source>
        <dbReference type="Proteomes" id="UP000515159"/>
    </source>
</evidence>
<dbReference type="PANTHER" id="PTHR12872:SF1">
    <property type="entry name" value="ALPHA-N-ACETYLGLUCOSAMINIDASE"/>
    <property type="match status" value="1"/>
</dbReference>
<feature type="domain" description="Alpha-N-acetylglucosaminidase C-terminal" evidence="12">
    <location>
        <begin position="482"/>
        <end position="740"/>
    </location>
</feature>
<accession>A0A6P8PJE5</accession>
<dbReference type="Gene3D" id="1.20.120.670">
    <property type="entry name" value="N-acetyl-b-d-glucoasminidase"/>
    <property type="match status" value="1"/>
</dbReference>
<evidence type="ECO:0000259" key="12">
    <source>
        <dbReference type="Pfam" id="PF12972"/>
    </source>
</evidence>
<evidence type="ECO:0000259" key="10">
    <source>
        <dbReference type="Pfam" id="PF05089"/>
    </source>
</evidence>
<dbReference type="Gene3D" id="3.30.379.10">
    <property type="entry name" value="Chitobiase/beta-hexosaminidase domain 2-like"/>
    <property type="match status" value="1"/>
</dbReference>
<evidence type="ECO:0000256" key="7">
    <source>
        <dbReference type="ARBA" id="ARBA00066522"/>
    </source>
</evidence>
<evidence type="ECO:0000256" key="5">
    <source>
        <dbReference type="ARBA" id="ARBA00052030"/>
    </source>
</evidence>
<dbReference type="GO" id="GO:0004561">
    <property type="term" value="F:alpha-N-acetylglucosaminidase activity"/>
    <property type="evidence" value="ECO:0007669"/>
    <property type="project" value="UniProtKB-EC"/>
</dbReference>
<dbReference type="GO" id="GO:1901135">
    <property type="term" value="P:carbohydrate derivative metabolic process"/>
    <property type="evidence" value="ECO:0007669"/>
    <property type="project" value="UniProtKB-ARBA"/>
</dbReference>
<dbReference type="AlphaFoldDB" id="A0A6P8PJE5"/>
<evidence type="ECO:0000313" key="14">
    <source>
        <dbReference type="RefSeq" id="XP_033774828.1"/>
    </source>
</evidence>